<keyword evidence="1" id="KW-0479">Metal-binding</keyword>
<dbReference type="AlphaFoldDB" id="A0A6A4T5N8"/>
<dbReference type="Pfam" id="PF00643">
    <property type="entry name" value="zf-B_box"/>
    <property type="match status" value="1"/>
</dbReference>
<dbReference type="SUPFAM" id="SSF57845">
    <property type="entry name" value="B-box zinc-binding domain"/>
    <property type="match status" value="1"/>
</dbReference>
<evidence type="ECO:0000313" key="7">
    <source>
        <dbReference type="Proteomes" id="UP000438429"/>
    </source>
</evidence>
<evidence type="ECO:0000256" key="1">
    <source>
        <dbReference type="ARBA" id="ARBA00022723"/>
    </source>
</evidence>
<dbReference type="EMBL" id="VEVO01000006">
    <property type="protein sequence ID" value="KAF0040445.1"/>
    <property type="molecule type" value="Genomic_DNA"/>
</dbReference>
<dbReference type="InterPro" id="IPR051051">
    <property type="entry name" value="E3_ubiq-ligase_TRIM/RNF"/>
</dbReference>
<comment type="caution">
    <text evidence="6">The sequence shown here is derived from an EMBL/GenBank/DDBJ whole genome shotgun (WGS) entry which is preliminary data.</text>
</comment>
<name>A0A6A4T5N8_SCOMX</name>
<dbReference type="PANTHER" id="PTHR25465:SF32">
    <property type="entry name" value="BLOODTHIRSTY-RELATED GENE FAMILY, MEMBER 16 ISOFORM X1-RELATED"/>
    <property type="match status" value="1"/>
</dbReference>
<keyword evidence="2 4" id="KW-0863">Zinc-finger</keyword>
<dbReference type="GO" id="GO:0008270">
    <property type="term" value="F:zinc ion binding"/>
    <property type="evidence" value="ECO:0007669"/>
    <property type="project" value="UniProtKB-KW"/>
</dbReference>
<evidence type="ECO:0000256" key="3">
    <source>
        <dbReference type="ARBA" id="ARBA00022833"/>
    </source>
</evidence>
<evidence type="ECO:0000259" key="5">
    <source>
        <dbReference type="PROSITE" id="PS50119"/>
    </source>
</evidence>
<dbReference type="Gene3D" id="4.10.830.40">
    <property type="match status" value="1"/>
</dbReference>
<protein>
    <recommendedName>
        <fullName evidence="5">B box-type domain-containing protein</fullName>
    </recommendedName>
</protein>
<dbReference type="InterPro" id="IPR000315">
    <property type="entry name" value="Znf_B-box"/>
</dbReference>
<dbReference type="PROSITE" id="PS50119">
    <property type="entry name" value="ZF_BBOX"/>
    <property type="match status" value="1"/>
</dbReference>
<dbReference type="CDD" id="cd19769">
    <property type="entry name" value="Bbox2_TRIM16-like"/>
    <property type="match status" value="1"/>
</dbReference>
<evidence type="ECO:0000256" key="4">
    <source>
        <dbReference type="PROSITE-ProRule" id="PRU00024"/>
    </source>
</evidence>
<accession>A0A6A4T5N8</accession>
<dbReference type="Gene3D" id="3.30.160.60">
    <property type="entry name" value="Classic Zinc Finger"/>
    <property type="match status" value="1"/>
</dbReference>
<organism evidence="6 7">
    <name type="scientific">Scophthalmus maximus</name>
    <name type="common">Turbot</name>
    <name type="synonym">Psetta maxima</name>
    <dbReference type="NCBI Taxonomy" id="52904"/>
    <lineage>
        <taxon>Eukaryota</taxon>
        <taxon>Metazoa</taxon>
        <taxon>Chordata</taxon>
        <taxon>Craniata</taxon>
        <taxon>Vertebrata</taxon>
        <taxon>Euteleostomi</taxon>
        <taxon>Actinopterygii</taxon>
        <taxon>Neopterygii</taxon>
        <taxon>Teleostei</taxon>
        <taxon>Neoteleostei</taxon>
        <taxon>Acanthomorphata</taxon>
        <taxon>Carangaria</taxon>
        <taxon>Pleuronectiformes</taxon>
        <taxon>Pleuronectoidei</taxon>
        <taxon>Scophthalmidae</taxon>
        <taxon>Scophthalmus</taxon>
    </lineage>
</organism>
<proteinExistence type="predicted"/>
<dbReference type="PANTHER" id="PTHR25465">
    <property type="entry name" value="B-BOX DOMAIN CONTAINING"/>
    <property type="match status" value="1"/>
</dbReference>
<keyword evidence="3" id="KW-0862">Zinc</keyword>
<gene>
    <name evidence="6" type="ORF">F2P81_006343</name>
</gene>
<dbReference type="SMART" id="SM00336">
    <property type="entry name" value="BBOX"/>
    <property type="match status" value="1"/>
</dbReference>
<evidence type="ECO:0000256" key="2">
    <source>
        <dbReference type="ARBA" id="ARBA00022771"/>
    </source>
</evidence>
<evidence type="ECO:0000313" key="6">
    <source>
        <dbReference type="EMBL" id="KAF0040445.1"/>
    </source>
</evidence>
<dbReference type="Proteomes" id="UP000438429">
    <property type="component" value="Unassembled WGS sequence"/>
</dbReference>
<feature type="domain" description="B box-type" evidence="5">
    <location>
        <begin position="172"/>
        <end position="212"/>
    </location>
</feature>
<reference evidence="6 7" key="1">
    <citation type="submission" date="2019-06" db="EMBL/GenBank/DDBJ databases">
        <title>Draft genomes of female and male turbot (Scophthalmus maximus).</title>
        <authorList>
            <person name="Xu H."/>
            <person name="Xu X.-W."/>
            <person name="Shao C."/>
            <person name="Chen S."/>
        </authorList>
    </citation>
    <scope>NUCLEOTIDE SEQUENCE [LARGE SCALE GENOMIC DNA]</scope>
    <source>
        <strain evidence="6">Ysfricsl-2016a</strain>
        <tissue evidence="6">Blood</tissue>
    </source>
</reference>
<sequence length="237" mass="26226">MVNISRLLSRSSHRECVGMAARARRRSLLHRARAPCDLALPHTEVHKGSGGSHSEPCLGTHRQGVVELKPGRTGAQSGTEVFNMRPELRVNTLISEMAAQFRQSTQQRASSVTEQQAAKPGEVPCDACTGAKLKALKSCLVCLAPSYNIHLESPLTVSGLKRHQLIGLVENLEGRTCTKHDKLLELFCKTDQKCVCMLCTISDHKTHDVVPLEEEYEGKKAELSETEADYQQMIQKR</sequence>